<protein>
    <submittedName>
        <fullName evidence="1">Uncharacterized protein</fullName>
    </submittedName>
</protein>
<keyword evidence="2" id="KW-1185">Reference proteome</keyword>
<gene>
    <name evidence="1" type="ORF">WICPIJ_004503</name>
</gene>
<dbReference type="Proteomes" id="UP000774326">
    <property type="component" value="Unassembled WGS sequence"/>
</dbReference>
<sequence length="130" mass="14917">MVTFAVITDQETRSKFQKKADKEMQHSKNVICNRTPFQEFYSKADVEYSNQHKHSQASVGEEMTQSIIDEVKCFKTLRNFFKITELQPFVENTVTYIPIGHPIASPHATLIPISKDSDSTEFRCEPSVVD</sequence>
<dbReference type="EMBL" id="JAEUBG010002418">
    <property type="protein sequence ID" value="KAH3684532.1"/>
    <property type="molecule type" value="Genomic_DNA"/>
</dbReference>
<name>A0A9P8Q5V2_WICPI</name>
<proteinExistence type="predicted"/>
<comment type="caution">
    <text evidence="1">The sequence shown here is derived from an EMBL/GenBank/DDBJ whole genome shotgun (WGS) entry which is preliminary data.</text>
</comment>
<dbReference type="AlphaFoldDB" id="A0A9P8Q5V2"/>
<evidence type="ECO:0000313" key="2">
    <source>
        <dbReference type="Proteomes" id="UP000774326"/>
    </source>
</evidence>
<organism evidence="1 2">
    <name type="scientific">Wickerhamomyces pijperi</name>
    <name type="common">Yeast</name>
    <name type="synonym">Pichia pijperi</name>
    <dbReference type="NCBI Taxonomy" id="599730"/>
    <lineage>
        <taxon>Eukaryota</taxon>
        <taxon>Fungi</taxon>
        <taxon>Dikarya</taxon>
        <taxon>Ascomycota</taxon>
        <taxon>Saccharomycotina</taxon>
        <taxon>Saccharomycetes</taxon>
        <taxon>Phaffomycetales</taxon>
        <taxon>Wickerhamomycetaceae</taxon>
        <taxon>Wickerhamomyces</taxon>
    </lineage>
</organism>
<reference evidence="1" key="1">
    <citation type="journal article" date="2021" name="Open Biol.">
        <title>Shared evolutionary footprints suggest mitochondrial oxidative damage underlies multiple complex I losses in fungi.</title>
        <authorList>
            <person name="Schikora-Tamarit M.A."/>
            <person name="Marcet-Houben M."/>
            <person name="Nosek J."/>
            <person name="Gabaldon T."/>
        </authorList>
    </citation>
    <scope>NUCLEOTIDE SEQUENCE</scope>
    <source>
        <strain evidence="1">CBS2887</strain>
    </source>
</reference>
<evidence type="ECO:0000313" key="1">
    <source>
        <dbReference type="EMBL" id="KAH3684532.1"/>
    </source>
</evidence>
<reference evidence="1" key="2">
    <citation type="submission" date="2021-01" db="EMBL/GenBank/DDBJ databases">
        <authorList>
            <person name="Schikora-Tamarit M.A."/>
        </authorList>
    </citation>
    <scope>NUCLEOTIDE SEQUENCE</scope>
    <source>
        <strain evidence="1">CBS2887</strain>
    </source>
</reference>
<accession>A0A9P8Q5V2</accession>